<reference evidence="9" key="2">
    <citation type="submission" date="2025-08" db="UniProtKB">
        <authorList>
            <consortium name="RefSeq"/>
        </authorList>
    </citation>
    <scope>IDENTIFICATION</scope>
    <source>
        <tissue evidence="9">Leaves</tissue>
    </source>
</reference>
<keyword evidence="3 7" id="KW-0812">Transmembrane</keyword>
<feature type="transmembrane region" description="Helical" evidence="7">
    <location>
        <begin position="243"/>
        <end position="269"/>
    </location>
</feature>
<name>A0A6P6SGK2_COFAR</name>
<feature type="transmembrane region" description="Helical" evidence="7">
    <location>
        <begin position="205"/>
        <end position="231"/>
    </location>
</feature>
<evidence type="ECO:0000256" key="1">
    <source>
        <dbReference type="ARBA" id="ARBA00004141"/>
    </source>
</evidence>
<dbReference type="GO" id="GO:0015297">
    <property type="term" value="F:antiporter activity"/>
    <property type="evidence" value="ECO:0007669"/>
    <property type="project" value="InterPro"/>
</dbReference>
<evidence type="ECO:0000256" key="5">
    <source>
        <dbReference type="ARBA" id="ARBA00023136"/>
    </source>
</evidence>
<evidence type="ECO:0000256" key="6">
    <source>
        <dbReference type="SAM" id="Coils"/>
    </source>
</evidence>
<comment type="subcellular location">
    <subcellularLocation>
        <location evidence="1">Membrane</location>
        <topology evidence="1">Multi-pass membrane protein</topology>
    </subcellularLocation>
</comment>
<dbReference type="GO" id="GO:1990961">
    <property type="term" value="P:xenobiotic detoxification by transmembrane export across the plasma membrane"/>
    <property type="evidence" value="ECO:0007669"/>
    <property type="project" value="InterPro"/>
</dbReference>
<dbReference type="Pfam" id="PF01554">
    <property type="entry name" value="MatE"/>
    <property type="match status" value="2"/>
</dbReference>
<feature type="transmembrane region" description="Helical" evidence="7">
    <location>
        <begin position="348"/>
        <end position="367"/>
    </location>
</feature>
<keyword evidence="5 7" id="KW-0472">Membrane</keyword>
<protein>
    <submittedName>
        <fullName evidence="9">Protein DETOXIFICATION 40-like isoform X2</fullName>
    </submittedName>
</protein>
<comment type="similarity">
    <text evidence="2">Belongs to the multi antimicrobial extrusion (MATE) (TC 2.A.66.1) family.</text>
</comment>
<feature type="transmembrane region" description="Helical" evidence="7">
    <location>
        <begin position="165"/>
        <end position="185"/>
    </location>
</feature>
<feature type="transmembrane region" description="Helical" evidence="7">
    <location>
        <begin position="318"/>
        <end position="342"/>
    </location>
</feature>
<feature type="transmembrane region" description="Helical" evidence="7">
    <location>
        <begin position="122"/>
        <end position="145"/>
    </location>
</feature>
<feature type="transmembrane region" description="Helical" evidence="7">
    <location>
        <begin position="289"/>
        <end position="311"/>
    </location>
</feature>
<organism evidence="8 9">
    <name type="scientific">Coffea arabica</name>
    <name type="common">Arabian coffee</name>
    <dbReference type="NCBI Taxonomy" id="13443"/>
    <lineage>
        <taxon>Eukaryota</taxon>
        <taxon>Viridiplantae</taxon>
        <taxon>Streptophyta</taxon>
        <taxon>Embryophyta</taxon>
        <taxon>Tracheophyta</taxon>
        <taxon>Spermatophyta</taxon>
        <taxon>Magnoliopsida</taxon>
        <taxon>eudicotyledons</taxon>
        <taxon>Gunneridae</taxon>
        <taxon>Pentapetalae</taxon>
        <taxon>asterids</taxon>
        <taxon>lamiids</taxon>
        <taxon>Gentianales</taxon>
        <taxon>Rubiaceae</taxon>
        <taxon>Ixoroideae</taxon>
        <taxon>Gardenieae complex</taxon>
        <taxon>Bertiereae - Coffeeae clade</taxon>
        <taxon>Coffeeae</taxon>
        <taxon>Coffea</taxon>
    </lineage>
</organism>
<evidence type="ECO:0000313" key="8">
    <source>
        <dbReference type="Proteomes" id="UP001652660"/>
    </source>
</evidence>
<dbReference type="GO" id="GO:0042910">
    <property type="term" value="F:xenobiotic transmembrane transporter activity"/>
    <property type="evidence" value="ECO:0007669"/>
    <property type="project" value="InterPro"/>
</dbReference>
<dbReference type="InterPro" id="IPR045069">
    <property type="entry name" value="MATE_euk"/>
</dbReference>
<feature type="transmembrane region" description="Helical" evidence="7">
    <location>
        <begin position="30"/>
        <end position="53"/>
    </location>
</feature>
<dbReference type="GeneID" id="113690777"/>
<dbReference type="InterPro" id="IPR002528">
    <property type="entry name" value="MATE_fam"/>
</dbReference>
<dbReference type="AlphaFoldDB" id="A0A6P6SGK2"/>
<evidence type="ECO:0000256" key="7">
    <source>
        <dbReference type="SAM" id="Phobius"/>
    </source>
</evidence>
<keyword evidence="6" id="KW-0175">Coiled coil</keyword>
<dbReference type="RefSeq" id="XP_027064637.1">
    <property type="nucleotide sequence ID" value="XM_027208836.2"/>
</dbReference>
<accession>A0A6P6SGK2</accession>
<dbReference type="Proteomes" id="UP001652660">
    <property type="component" value="Chromosome 5c"/>
</dbReference>
<reference evidence="8" key="1">
    <citation type="journal article" date="2025" name="Foods">
        <title>Unveiling the Microbial Signatures of Arabica Coffee Cherries: Insights into Ripeness Specific Diversity, Functional Traits, and Implications for Quality and Safety.</title>
        <authorList>
            <consortium name="RefSeq"/>
            <person name="Tenea G.N."/>
            <person name="Cifuentes V."/>
            <person name="Reyes P."/>
            <person name="Cevallos-Vallejos M."/>
        </authorList>
    </citation>
    <scope>NUCLEOTIDE SEQUENCE [LARGE SCALE GENOMIC DNA]</scope>
</reference>
<feature type="transmembrane region" description="Helical" evidence="7">
    <location>
        <begin position="59"/>
        <end position="83"/>
    </location>
</feature>
<feature type="transmembrane region" description="Helical" evidence="7">
    <location>
        <begin position="95"/>
        <end position="116"/>
    </location>
</feature>
<evidence type="ECO:0000256" key="3">
    <source>
        <dbReference type="ARBA" id="ARBA00022692"/>
    </source>
</evidence>
<evidence type="ECO:0000256" key="2">
    <source>
        <dbReference type="ARBA" id="ARBA00010199"/>
    </source>
</evidence>
<dbReference type="CDD" id="cd13132">
    <property type="entry name" value="MATE_eukaryotic"/>
    <property type="match status" value="1"/>
</dbReference>
<evidence type="ECO:0000313" key="9">
    <source>
        <dbReference type="RefSeq" id="XP_027064637.1"/>
    </source>
</evidence>
<feature type="coiled-coil region" evidence="6">
    <location>
        <begin position="370"/>
        <end position="397"/>
    </location>
</feature>
<dbReference type="NCBIfam" id="TIGR00797">
    <property type="entry name" value="matE"/>
    <property type="match status" value="1"/>
</dbReference>
<sequence>MGSAVETLCGQAFGAKKYEMLGVYLQRSTILLSLTGVLLAIIYVFSKPILIFLGQAPDIASAAALFVYGLIPQIFAYAVNFPIQKFMQAQSIVQPSAYISTATLALHLVLSWLAVYKIGLGLLGASLVLSFSWWIIVIGQFIYIVKSEKCKQTWTGFSLQAFSGLWGFFKLSAASAVMLCLETWYFQVLVLLAGLLPNPELALDALSICTTISGWVFMISVGFNAAASVRVSNELGAGHPKSAAFSVVVVNVISFIVSVIAAIIVLALRRVMSYAFTEGEVVADAVSDLAPLLALTLVLNGIQPVLSGVAVGCGWQAFVAYVNVGCYYLVGIPLGSLLGFYFQLGAKGLWSGMLGGTTMQTIILLWVTIRTDWNKEVEVALKRLDKWEDQKREALLKD</sequence>
<evidence type="ECO:0000256" key="4">
    <source>
        <dbReference type="ARBA" id="ARBA00022989"/>
    </source>
</evidence>
<dbReference type="GO" id="GO:0016020">
    <property type="term" value="C:membrane"/>
    <property type="evidence" value="ECO:0007669"/>
    <property type="project" value="UniProtKB-SubCell"/>
</dbReference>
<proteinExistence type="inferred from homology"/>
<keyword evidence="4 7" id="KW-1133">Transmembrane helix</keyword>
<dbReference type="PANTHER" id="PTHR11206">
    <property type="entry name" value="MULTIDRUG RESISTANCE PROTEIN"/>
    <property type="match status" value="1"/>
</dbReference>
<keyword evidence="8" id="KW-1185">Reference proteome</keyword>
<gene>
    <name evidence="9" type="primary">LOC113690777</name>
</gene>